<evidence type="ECO:0000313" key="6">
    <source>
        <dbReference type="EMBL" id="EIN02210.1"/>
    </source>
</evidence>
<accession>A0ABP2PWQ4</accession>
<reference evidence="6 7" key="1">
    <citation type="journal article" date="2012" name="J. Bacteriol.">
        <title>Draft Genome Sequence of the Soil Bacterium Burkholderia terrae Strain BS001, Which Interacts with Fungal Surface Structures.</title>
        <authorList>
            <person name="Nazir R."/>
            <person name="Hansen M.A."/>
            <person name="Sorensen S."/>
            <person name="van Elsas J.D."/>
        </authorList>
    </citation>
    <scope>NUCLEOTIDE SEQUENCE [LARGE SCALE GENOMIC DNA]</scope>
    <source>
        <strain evidence="6 7">BS001</strain>
    </source>
</reference>
<dbReference type="InterPro" id="IPR000847">
    <property type="entry name" value="LysR_HTH_N"/>
</dbReference>
<dbReference type="SUPFAM" id="SSF46785">
    <property type="entry name" value="Winged helix' DNA-binding domain"/>
    <property type="match status" value="1"/>
</dbReference>
<dbReference type="RefSeq" id="WP_007578471.1">
    <property type="nucleotide sequence ID" value="NZ_AKAU01000040.1"/>
</dbReference>
<dbReference type="PANTHER" id="PTHR30126">
    <property type="entry name" value="HTH-TYPE TRANSCRIPTIONAL REGULATOR"/>
    <property type="match status" value="1"/>
</dbReference>
<dbReference type="Gene3D" id="3.40.190.10">
    <property type="entry name" value="Periplasmic binding protein-like II"/>
    <property type="match status" value="2"/>
</dbReference>
<keyword evidence="4" id="KW-0804">Transcription</keyword>
<protein>
    <submittedName>
        <fullName evidence="6">LysR family transcriptional regulator</fullName>
    </submittedName>
</protein>
<comment type="caution">
    <text evidence="6">The sequence shown here is derived from an EMBL/GenBank/DDBJ whole genome shotgun (WGS) entry which is preliminary data.</text>
</comment>
<evidence type="ECO:0000256" key="2">
    <source>
        <dbReference type="ARBA" id="ARBA00023015"/>
    </source>
</evidence>
<feature type="domain" description="HTH lysR-type" evidence="5">
    <location>
        <begin position="1"/>
        <end position="58"/>
    </location>
</feature>
<comment type="similarity">
    <text evidence="1">Belongs to the LysR transcriptional regulatory family.</text>
</comment>
<organism evidence="6 7">
    <name type="scientific">Paraburkholderia hospita</name>
    <dbReference type="NCBI Taxonomy" id="169430"/>
    <lineage>
        <taxon>Bacteria</taxon>
        <taxon>Pseudomonadati</taxon>
        <taxon>Pseudomonadota</taxon>
        <taxon>Betaproteobacteria</taxon>
        <taxon>Burkholderiales</taxon>
        <taxon>Burkholderiaceae</taxon>
        <taxon>Paraburkholderia</taxon>
    </lineage>
</organism>
<proteinExistence type="inferred from homology"/>
<dbReference type="PRINTS" id="PR00039">
    <property type="entry name" value="HTHLYSR"/>
</dbReference>
<sequence length="298" mass="34277">MTLKQLEAFYWTATLGNFASAAARLHLTPSTLSKRISELEAELDTRLFSRSSQRALPTASGERLIEHARHMLEIQSRIRADVTPSRLFQGTCRFGISELVALTWFPSFVRRVQSLFPDLVLEPHVDLTAHCERKLERGELDFAVIPGPAESTHLRSELICQLDYTWTSSPERLAPDTQLMPQHFIEHPVILLEPQSRLTRLVNDWLTENRIEIRRSLTCNSLSALIELTISGVGISFFPKQYIDPLLSKGYLGRLEYGGDLPNLRYYFESRRDDTRALLRTMRDMVFEEATFQPRVRT</sequence>
<gene>
    <name evidence="6" type="ORF">WQE_05227</name>
</gene>
<dbReference type="InterPro" id="IPR005119">
    <property type="entry name" value="LysR_subst-bd"/>
</dbReference>
<name>A0ABP2PWQ4_9BURK</name>
<keyword evidence="3" id="KW-0238">DNA-binding</keyword>
<dbReference type="SUPFAM" id="SSF53850">
    <property type="entry name" value="Periplasmic binding protein-like II"/>
    <property type="match status" value="1"/>
</dbReference>
<dbReference type="Gene3D" id="1.10.10.10">
    <property type="entry name" value="Winged helix-like DNA-binding domain superfamily/Winged helix DNA-binding domain"/>
    <property type="match status" value="1"/>
</dbReference>
<dbReference type="Proteomes" id="UP000004980">
    <property type="component" value="Unassembled WGS sequence"/>
</dbReference>
<dbReference type="Pfam" id="PF00126">
    <property type="entry name" value="HTH_1"/>
    <property type="match status" value="1"/>
</dbReference>
<dbReference type="InterPro" id="IPR036388">
    <property type="entry name" value="WH-like_DNA-bd_sf"/>
</dbReference>
<dbReference type="CDD" id="cd05466">
    <property type="entry name" value="PBP2_LTTR_substrate"/>
    <property type="match status" value="1"/>
</dbReference>
<evidence type="ECO:0000256" key="3">
    <source>
        <dbReference type="ARBA" id="ARBA00023125"/>
    </source>
</evidence>
<keyword evidence="7" id="KW-1185">Reference proteome</keyword>
<dbReference type="Pfam" id="PF03466">
    <property type="entry name" value="LysR_substrate"/>
    <property type="match status" value="1"/>
</dbReference>
<keyword evidence="2" id="KW-0805">Transcription regulation</keyword>
<dbReference type="InterPro" id="IPR036390">
    <property type="entry name" value="WH_DNA-bd_sf"/>
</dbReference>
<evidence type="ECO:0000256" key="4">
    <source>
        <dbReference type="ARBA" id="ARBA00023163"/>
    </source>
</evidence>
<evidence type="ECO:0000313" key="7">
    <source>
        <dbReference type="Proteomes" id="UP000004980"/>
    </source>
</evidence>
<evidence type="ECO:0000259" key="5">
    <source>
        <dbReference type="PROSITE" id="PS50931"/>
    </source>
</evidence>
<evidence type="ECO:0000256" key="1">
    <source>
        <dbReference type="ARBA" id="ARBA00009437"/>
    </source>
</evidence>
<dbReference type="PANTHER" id="PTHR30126:SF94">
    <property type="entry name" value="LYSR FAMILY TRANSCRIPTIONAL REGULATOR"/>
    <property type="match status" value="1"/>
</dbReference>
<dbReference type="PROSITE" id="PS50931">
    <property type="entry name" value="HTH_LYSR"/>
    <property type="match status" value="1"/>
</dbReference>
<dbReference type="EMBL" id="AKAU01000040">
    <property type="protein sequence ID" value="EIN02210.1"/>
    <property type="molecule type" value="Genomic_DNA"/>
</dbReference>